<evidence type="ECO:0000256" key="3">
    <source>
        <dbReference type="ARBA" id="ARBA00017144"/>
    </source>
</evidence>
<evidence type="ECO:0000313" key="12">
    <source>
        <dbReference type="EMBL" id="SJZ87262.1"/>
    </source>
</evidence>
<evidence type="ECO:0000313" key="13">
    <source>
        <dbReference type="Proteomes" id="UP000196365"/>
    </source>
</evidence>
<keyword evidence="7 10" id="KW-0418">Kinase</keyword>
<comment type="similarity">
    <text evidence="1 10">Belongs to the thymidylate kinase family.</text>
</comment>
<keyword evidence="4 10" id="KW-0808">Transferase</keyword>
<evidence type="ECO:0000256" key="9">
    <source>
        <dbReference type="ARBA" id="ARBA00048743"/>
    </source>
</evidence>
<keyword evidence="13" id="KW-1185">Reference proteome</keyword>
<evidence type="ECO:0000256" key="1">
    <source>
        <dbReference type="ARBA" id="ARBA00009776"/>
    </source>
</evidence>
<name>A0A1T4P743_9FIRM</name>
<dbReference type="GO" id="GO:0006227">
    <property type="term" value="P:dUDP biosynthetic process"/>
    <property type="evidence" value="ECO:0007669"/>
    <property type="project" value="TreeGrafter"/>
</dbReference>
<feature type="domain" description="Thymidylate kinase-like" evidence="11">
    <location>
        <begin position="10"/>
        <end position="218"/>
    </location>
</feature>
<evidence type="ECO:0000256" key="5">
    <source>
        <dbReference type="ARBA" id="ARBA00022727"/>
    </source>
</evidence>
<dbReference type="InterPro" id="IPR039430">
    <property type="entry name" value="Thymidylate_kin-like_dom"/>
</dbReference>
<proteinExistence type="inferred from homology"/>
<evidence type="ECO:0000256" key="10">
    <source>
        <dbReference type="HAMAP-Rule" id="MF_00165"/>
    </source>
</evidence>
<evidence type="ECO:0000256" key="2">
    <source>
        <dbReference type="ARBA" id="ARBA00012980"/>
    </source>
</evidence>
<reference evidence="12 13" key="1">
    <citation type="submission" date="2017-02" db="EMBL/GenBank/DDBJ databases">
        <authorList>
            <person name="Peterson S.W."/>
        </authorList>
    </citation>
    <scope>NUCLEOTIDE SEQUENCE [LARGE SCALE GENOMIC DNA]</scope>
    <source>
        <strain evidence="12 13">DSM 15102</strain>
    </source>
</reference>
<sequence length="230" mass="27322">MTQKGKLIVIEGVDGSGKETQSKKLYQRLKKEGFSVMQISYPRYDKASSEMVKAYLRGDFGDKPQDVSPYIASTFYAMDRYASYKEDYEQFYKAGGIVIADRYTTSNMVHQAGKIQDVKQRKKFLDWLWDYEFHLYGLPIPDLVYFLDIPVTMNQKLMKGRRNKFSGKKKKDIHERDLRYLQRSYKTALSLVDQYHWKRIPCMRAEKLRSIEEIHEEIYEIFINLLRKSD</sequence>
<comment type="caution">
    <text evidence="10">Lacks conserved residue(s) required for the propagation of feature annotation.</text>
</comment>
<dbReference type="SUPFAM" id="SSF52540">
    <property type="entry name" value="P-loop containing nucleoside triphosphate hydrolases"/>
    <property type="match status" value="1"/>
</dbReference>
<keyword evidence="6 10" id="KW-0547">Nucleotide-binding</keyword>
<dbReference type="GO" id="GO:0004798">
    <property type="term" value="F:dTMP kinase activity"/>
    <property type="evidence" value="ECO:0007669"/>
    <property type="project" value="UniProtKB-UniRule"/>
</dbReference>
<dbReference type="EC" id="2.7.4.9" evidence="2 10"/>
<dbReference type="Proteomes" id="UP000196365">
    <property type="component" value="Unassembled WGS sequence"/>
</dbReference>
<dbReference type="AlphaFoldDB" id="A0A1T4P743"/>
<keyword evidence="5 10" id="KW-0545">Nucleotide biosynthesis</keyword>
<dbReference type="GO" id="GO:0006233">
    <property type="term" value="P:dTDP biosynthetic process"/>
    <property type="evidence" value="ECO:0007669"/>
    <property type="project" value="InterPro"/>
</dbReference>
<dbReference type="FunFam" id="3.40.50.300:FF:002288">
    <property type="entry name" value="Probable thymidylate kinase"/>
    <property type="match status" value="1"/>
</dbReference>
<evidence type="ECO:0000256" key="8">
    <source>
        <dbReference type="ARBA" id="ARBA00022840"/>
    </source>
</evidence>
<dbReference type="PANTHER" id="PTHR10344">
    <property type="entry name" value="THYMIDYLATE KINASE"/>
    <property type="match status" value="1"/>
</dbReference>
<dbReference type="GO" id="GO:0005524">
    <property type="term" value="F:ATP binding"/>
    <property type="evidence" value="ECO:0007669"/>
    <property type="project" value="UniProtKB-UniRule"/>
</dbReference>
<dbReference type="PANTHER" id="PTHR10344:SF4">
    <property type="entry name" value="UMP-CMP KINASE 2, MITOCHONDRIAL"/>
    <property type="match status" value="1"/>
</dbReference>
<evidence type="ECO:0000259" key="11">
    <source>
        <dbReference type="Pfam" id="PF02223"/>
    </source>
</evidence>
<comment type="catalytic activity">
    <reaction evidence="9 10">
        <text>dTMP + ATP = dTDP + ADP</text>
        <dbReference type="Rhea" id="RHEA:13517"/>
        <dbReference type="ChEBI" id="CHEBI:30616"/>
        <dbReference type="ChEBI" id="CHEBI:58369"/>
        <dbReference type="ChEBI" id="CHEBI:63528"/>
        <dbReference type="ChEBI" id="CHEBI:456216"/>
        <dbReference type="EC" id="2.7.4.9"/>
    </reaction>
</comment>
<evidence type="ECO:0000256" key="4">
    <source>
        <dbReference type="ARBA" id="ARBA00022679"/>
    </source>
</evidence>
<dbReference type="Pfam" id="PF02223">
    <property type="entry name" value="Thymidylate_kin"/>
    <property type="match status" value="1"/>
</dbReference>
<evidence type="ECO:0000256" key="6">
    <source>
        <dbReference type="ARBA" id="ARBA00022741"/>
    </source>
</evidence>
<evidence type="ECO:0000256" key="7">
    <source>
        <dbReference type="ARBA" id="ARBA00022777"/>
    </source>
</evidence>
<dbReference type="HAMAP" id="MF_00165">
    <property type="entry name" value="Thymidylate_kinase"/>
    <property type="match status" value="1"/>
</dbReference>
<accession>A0A1T4P743</accession>
<dbReference type="OrthoDB" id="9774907at2"/>
<organism evidence="12 13">
    <name type="scientific">Garciella nitratireducens DSM 15102</name>
    <dbReference type="NCBI Taxonomy" id="1121911"/>
    <lineage>
        <taxon>Bacteria</taxon>
        <taxon>Bacillati</taxon>
        <taxon>Bacillota</taxon>
        <taxon>Clostridia</taxon>
        <taxon>Eubacteriales</taxon>
        <taxon>Eubacteriaceae</taxon>
        <taxon>Garciella</taxon>
    </lineage>
</organism>
<keyword evidence="8 10" id="KW-0067">ATP-binding</keyword>
<gene>
    <name evidence="10" type="primary">tmk</name>
    <name evidence="12" type="ORF">SAMN02745973_01951</name>
</gene>
<dbReference type="InterPro" id="IPR018094">
    <property type="entry name" value="Thymidylate_kinase"/>
</dbReference>
<dbReference type="RefSeq" id="WP_087679309.1">
    <property type="nucleotide sequence ID" value="NZ_FUWV01000015.1"/>
</dbReference>
<comment type="function">
    <text evidence="10">Phosphorylation of dTMP to form dTDP in both de novo and salvage pathways of dTTP synthesis.</text>
</comment>
<dbReference type="InterPro" id="IPR027417">
    <property type="entry name" value="P-loop_NTPase"/>
</dbReference>
<protein>
    <recommendedName>
        <fullName evidence="3 10">Thymidylate kinase</fullName>
        <ecNumber evidence="2 10">2.7.4.9</ecNumber>
    </recommendedName>
    <alternativeName>
        <fullName evidence="10">dTMP kinase</fullName>
    </alternativeName>
</protein>
<dbReference type="GO" id="GO:0005829">
    <property type="term" value="C:cytosol"/>
    <property type="evidence" value="ECO:0007669"/>
    <property type="project" value="TreeGrafter"/>
</dbReference>
<dbReference type="GO" id="GO:0006235">
    <property type="term" value="P:dTTP biosynthetic process"/>
    <property type="evidence" value="ECO:0007669"/>
    <property type="project" value="UniProtKB-UniRule"/>
</dbReference>
<dbReference type="EMBL" id="FUWV01000015">
    <property type="protein sequence ID" value="SJZ87262.1"/>
    <property type="molecule type" value="Genomic_DNA"/>
</dbReference>
<dbReference type="Gene3D" id="3.40.50.300">
    <property type="entry name" value="P-loop containing nucleotide triphosphate hydrolases"/>
    <property type="match status" value="1"/>
</dbReference>